<feature type="chain" id="PRO_5036458561" evidence="2">
    <location>
        <begin position="25"/>
        <end position="303"/>
    </location>
</feature>
<reference evidence="3" key="1">
    <citation type="submission" date="2020-08" db="EMBL/GenBank/DDBJ databases">
        <title>Multicomponent nature underlies the extraordinary mechanical properties of spider dragline silk.</title>
        <authorList>
            <person name="Kono N."/>
            <person name="Nakamura H."/>
            <person name="Mori M."/>
            <person name="Yoshida Y."/>
            <person name="Ohtoshi R."/>
            <person name="Malay A.D."/>
            <person name="Moran D.A.P."/>
            <person name="Tomita M."/>
            <person name="Numata K."/>
            <person name="Arakawa K."/>
        </authorList>
    </citation>
    <scope>NUCLEOTIDE SEQUENCE</scope>
</reference>
<keyword evidence="2" id="KW-0732">Signal</keyword>
<dbReference type="EMBL" id="BMAV01008591">
    <property type="protein sequence ID" value="GFY52275.1"/>
    <property type="molecule type" value="Genomic_DNA"/>
</dbReference>
<feature type="compositionally biased region" description="Low complexity" evidence="1">
    <location>
        <begin position="237"/>
        <end position="303"/>
    </location>
</feature>
<evidence type="ECO:0000256" key="2">
    <source>
        <dbReference type="SAM" id="SignalP"/>
    </source>
</evidence>
<dbReference type="OrthoDB" id="6429372at2759"/>
<gene>
    <name evidence="3" type="primary">NCL1_32900</name>
    <name evidence="3" type="ORF">TNIN_274871</name>
</gene>
<evidence type="ECO:0000256" key="1">
    <source>
        <dbReference type="SAM" id="MobiDB-lite"/>
    </source>
</evidence>
<evidence type="ECO:0000313" key="4">
    <source>
        <dbReference type="Proteomes" id="UP000886998"/>
    </source>
</evidence>
<comment type="caution">
    <text evidence="3">The sequence shown here is derived from an EMBL/GenBank/DDBJ whole genome shotgun (WGS) entry which is preliminary data.</text>
</comment>
<keyword evidence="4" id="KW-1185">Reference proteome</keyword>
<feature type="region of interest" description="Disordered" evidence="1">
    <location>
        <begin position="231"/>
        <end position="303"/>
    </location>
</feature>
<accession>A0A8X7C1V8</accession>
<proteinExistence type="predicted"/>
<protein>
    <submittedName>
        <fullName evidence="3">Uncharacterized protein</fullName>
    </submittedName>
</protein>
<name>A0A8X7C1V8_9ARAC</name>
<dbReference type="AlphaFoldDB" id="A0A8X7C1V8"/>
<organism evidence="3 4">
    <name type="scientific">Trichonephila inaurata madagascariensis</name>
    <dbReference type="NCBI Taxonomy" id="2747483"/>
    <lineage>
        <taxon>Eukaryota</taxon>
        <taxon>Metazoa</taxon>
        <taxon>Ecdysozoa</taxon>
        <taxon>Arthropoda</taxon>
        <taxon>Chelicerata</taxon>
        <taxon>Arachnida</taxon>
        <taxon>Araneae</taxon>
        <taxon>Araneomorphae</taxon>
        <taxon>Entelegynae</taxon>
        <taxon>Araneoidea</taxon>
        <taxon>Nephilidae</taxon>
        <taxon>Trichonephila</taxon>
        <taxon>Trichonephila inaurata</taxon>
    </lineage>
</organism>
<feature type="signal peptide" evidence="2">
    <location>
        <begin position="1"/>
        <end position="24"/>
    </location>
</feature>
<dbReference type="Proteomes" id="UP000886998">
    <property type="component" value="Unassembled WGS sequence"/>
</dbReference>
<evidence type="ECO:0000313" key="3">
    <source>
        <dbReference type="EMBL" id="GFY52275.1"/>
    </source>
</evidence>
<sequence length="303" mass="32808">MNFVFHLFVVTFVALNAAIFTSAGCDDDSDEESFFSFISYDVQILSDEERTPLETFVNTIVETVYERDTLRDVFDISDTPSLQFQEYCYILAYDILKELGSRKPYVLADFATRTITQNFQFLSRETLVTVYANVLASYSREVLTDDNASEFALRYANYTEHQAMNVVVQGVTTSKYQALTGGFLDYMASIGTVTVEKVQTLCVLFQSQWVLVASESGSSNDLYMKCITDANGDSDESSSGSDYSNSGSDYSSSGSSSSSSESGSSSSESGSSSSGSSSSSSESDSNSSGSSSSSSESDSNSSE</sequence>